<dbReference type="AlphaFoldDB" id="A0A9N7YKH4"/>
<dbReference type="Proteomes" id="UP001153269">
    <property type="component" value="Unassembled WGS sequence"/>
</dbReference>
<evidence type="ECO:0000256" key="1">
    <source>
        <dbReference type="SAM" id="MobiDB-lite"/>
    </source>
</evidence>
<accession>A0A9N7YKH4</accession>
<reference evidence="2" key="1">
    <citation type="submission" date="2020-03" db="EMBL/GenBank/DDBJ databases">
        <authorList>
            <person name="Weist P."/>
        </authorList>
    </citation>
    <scope>NUCLEOTIDE SEQUENCE</scope>
</reference>
<organism evidence="2 3">
    <name type="scientific">Pleuronectes platessa</name>
    <name type="common">European plaice</name>
    <dbReference type="NCBI Taxonomy" id="8262"/>
    <lineage>
        <taxon>Eukaryota</taxon>
        <taxon>Metazoa</taxon>
        <taxon>Chordata</taxon>
        <taxon>Craniata</taxon>
        <taxon>Vertebrata</taxon>
        <taxon>Euteleostomi</taxon>
        <taxon>Actinopterygii</taxon>
        <taxon>Neopterygii</taxon>
        <taxon>Teleostei</taxon>
        <taxon>Neoteleostei</taxon>
        <taxon>Acanthomorphata</taxon>
        <taxon>Carangaria</taxon>
        <taxon>Pleuronectiformes</taxon>
        <taxon>Pleuronectoidei</taxon>
        <taxon>Pleuronectidae</taxon>
        <taxon>Pleuronectes</taxon>
    </lineage>
</organism>
<feature type="region of interest" description="Disordered" evidence="1">
    <location>
        <begin position="1"/>
        <end position="24"/>
    </location>
</feature>
<evidence type="ECO:0000313" key="2">
    <source>
        <dbReference type="EMBL" id="CAB1430307.1"/>
    </source>
</evidence>
<sequence length="137" mass="14925">MQRRSWLPFLHTSTLLPPPPPPPPPPRARRCSSVCPCSPVFAPCLSSLSVFFSPPFPCSLVMPAQAHPSSSHHHTTLPSFAVALPALRGASSLGASCGEAELNSIRNKKKSCNPLLPFQMSRCESVYGLLLRYQILY</sequence>
<dbReference type="EMBL" id="CADEAL010001224">
    <property type="protein sequence ID" value="CAB1430307.1"/>
    <property type="molecule type" value="Genomic_DNA"/>
</dbReference>
<name>A0A9N7YKH4_PLEPL</name>
<evidence type="ECO:0000313" key="3">
    <source>
        <dbReference type="Proteomes" id="UP001153269"/>
    </source>
</evidence>
<comment type="caution">
    <text evidence="2">The sequence shown here is derived from an EMBL/GenBank/DDBJ whole genome shotgun (WGS) entry which is preliminary data.</text>
</comment>
<protein>
    <submittedName>
        <fullName evidence="2">Uncharacterized protein</fullName>
    </submittedName>
</protein>
<proteinExistence type="predicted"/>
<keyword evidence="3" id="KW-1185">Reference proteome</keyword>
<gene>
    <name evidence="2" type="ORF">PLEPLA_LOCUS18289</name>
</gene>